<feature type="transmembrane region" description="Helical" evidence="1">
    <location>
        <begin position="20"/>
        <end position="39"/>
    </location>
</feature>
<proteinExistence type="predicted"/>
<name>A0ABS7UMG2_9BACI</name>
<evidence type="ECO:0000256" key="1">
    <source>
        <dbReference type="SAM" id="Phobius"/>
    </source>
</evidence>
<keyword evidence="1" id="KW-1133">Transmembrane helix</keyword>
<protein>
    <recommendedName>
        <fullName evidence="4">Spore coat protein</fullName>
    </recommendedName>
</protein>
<evidence type="ECO:0000313" key="2">
    <source>
        <dbReference type="EMBL" id="MBZ5749237.1"/>
    </source>
</evidence>
<keyword evidence="1" id="KW-0812">Transmembrane</keyword>
<comment type="caution">
    <text evidence="2">The sequence shown here is derived from an EMBL/GenBank/DDBJ whole genome shotgun (WGS) entry which is preliminary data.</text>
</comment>
<accession>A0ABS7UMG2</accession>
<keyword evidence="1" id="KW-0472">Membrane</keyword>
<dbReference type="Proteomes" id="UP001165287">
    <property type="component" value="Unassembled WGS sequence"/>
</dbReference>
<evidence type="ECO:0008006" key="4">
    <source>
        <dbReference type="Google" id="ProtNLM"/>
    </source>
</evidence>
<dbReference type="RefSeq" id="WP_224136801.1">
    <property type="nucleotide sequence ID" value="NZ_JAIQUM010000004.1"/>
</dbReference>
<organism evidence="2 3">
    <name type="scientific">Metabacillus rhizolycopersici</name>
    <dbReference type="NCBI Taxonomy" id="2875709"/>
    <lineage>
        <taxon>Bacteria</taxon>
        <taxon>Bacillati</taxon>
        <taxon>Bacillota</taxon>
        <taxon>Bacilli</taxon>
        <taxon>Bacillales</taxon>
        <taxon>Bacillaceae</taxon>
        <taxon>Metabacillus</taxon>
    </lineage>
</organism>
<keyword evidence="3" id="KW-1185">Reference proteome</keyword>
<reference evidence="2" key="1">
    <citation type="submission" date="2024-05" db="EMBL/GenBank/DDBJ databases">
        <title>Metabacillus sp. nov., isolated from the rhizosphere soil of tomato plants.</title>
        <authorList>
            <person name="Ma R."/>
        </authorList>
    </citation>
    <scope>NUCLEOTIDE SEQUENCE</scope>
    <source>
        <strain evidence="2">DBTR6</strain>
    </source>
</reference>
<sequence>MRPYMMRNNIPGPYPGQRFLFGAPFLGGLVGGLVGTAIFRPRPPFYPYGGYPPYGVGGGYGGGYGFPNGGYGCGGGFPY</sequence>
<gene>
    <name evidence="2" type="ORF">K9V48_03025</name>
</gene>
<dbReference type="EMBL" id="JAIQUM010000004">
    <property type="protein sequence ID" value="MBZ5749237.1"/>
    <property type="molecule type" value="Genomic_DNA"/>
</dbReference>
<evidence type="ECO:0000313" key="3">
    <source>
        <dbReference type="Proteomes" id="UP001165287"/>
    </source>
</evidence>